<keyword evidence="3" id="KW-1185">Reference proteome</keyword>
<dbReference type="EMBL" id="CAJNOC010005809">
    <property type="protein sequence ID" value="CAF1062630.1"/>
    <property type="molecule type" value="Genomic_DNA"/>
</dbReference>
<dbReference type="InterPro" id="IPR016186">
    <property type="entry name" value="C-type_lectin-like/link_sf"/>
</dbReference>
<evidence type="ECO:0000259" key="1">
    <source>
        <dbReference type="Pfam" id="PF00059"/>
    </source>
</evidence>
<feature type="domain" description="C-type lectin" evidence="1">
    <location>
        <begin position="114"/>
        <end position="183"/>
    </location>
</feature>
<evidence type="ECO:0000313" key="2">
    <source>
        <dbReference type="EMBL" id="CAF1062630.1"/>
    </source>
</evidence>
<dbReference type="SUPFAM" id="SSF56436">
    <property type="entry name" value="C-type lectin-like"/>
    <property type="match status" value="1"/>
</dbReference>
<comment type="caution">
    <text evidence="2">The sequence shown here is derived from an EMBL/GenBank/DDBJ whole genome shotgun (WGS) entry which is preliminary data.</text>
</comment>
<dbReference type="InterPro" id="IPR001304">
    <property type="entry name" value="C-type_lectin-like"/>
</dbReference>
<dbReference type="AlphaFoldDB" id="A0A814LBZ8"/>
<protein>
    <recommendedName>
        <fullName evidence="1">C-type lectin domain-containing protein</fullName>
    </recommendedName>
</protein>
<reference evidence="2" key="1">
    <citation type="submission" date="2021-02" db="EMBL/GenBank/DDBJ databases">
        <authorList>
            <person name="Nowell W R."/>
        </authorList>
    </citation>
    <scope>NUCLEOTIDE SEQUENCE</scope>
    <source>
        <strain evidence="2">Ploen Becks lab</strain>
    </source>
</reference>
<dbReference type="Gene3D" id="3.10.100.10">
    <property type="entry name" value="Mannose-Binding Protein A, subunit A"/>
    <property type="match status" value="1"/>
</dbReference>
<dbReference type="Pfam" id="PF00059">
    <property type="entry name" value="Lectin_C"/>
    <property type="match status" value="1"/>
</dbReference>
<proteinExistence type="predicted"/>
<organism evidence="2 3">
    <name type="scientific">Brachionus calyciflorus</name>
    <dbReference type="NCBI Taxonomy" id="104777"/>
    <lineage>
        <taxon>Eukaryota</taxon>
        <taxon>Metazoa</taxon>
        <taxon>Spiralia</taxon>
        <taxon>Gnathifera</taxon>
        <taxon>Rotifera</taxon>
        <taxon>Eurotatoria</taxon>
        <taxon>Monogononta</taxon>
        <taxon>Pseudotrocha</taxon>
        <taxon>Ploima</taxon>
        <taxon>Brachionidae</taxon>
        <taxon>Brachionus</taxon>
    </lineage>
</organism>
<dbReference type="Proteomes" id="UP000663879">
    <property type="component" value="Unassembled WGS sequence"/>
</dbReference>
<dbReference type="InterPro" id="IPR016187">
    <property type="entry name" value="CTDL_fold"/>
</dbReference>
<name>A0A814LBZ8_9BILA</name>
<sequence length="221" mass="25797">MILQITTENRFLCLQKCLINSYCLYAQYETYNCILYSQYAKNYLDSSSVKKIYEKKNFDFQKEEPDSSNQNVSYGTCSNSSEFWSLNANSCKPCKAEFTKYSEVQYFCYHNTTGKTFPQSKSNCESKGAVLFRPKTKKERDLFPKKFPGKKAYVDSMITKLGEKYKWPDGTNVNGFDWFEPNNFGWPFWSFNENSLIINSNGFFNDVAGNRIFDLTICQHD</sequence>
<gene>
    <name evidence="2" type="ORF">OXX778_LOCUS19356</name>
</gene>
<dbReference type="OrthoDB" id="9906043at2759"/>
<accession>A0A814LBZ8</accession>
<evidence type="ECO:0000313" key="3">
    <source>
        <dbReference type="Proteomes" id="UP000663879"/>
    </source>
</evidence>